<dbReference type="AlphaFoldDB" id="A0A1Y1VXA4"/>
<name>A0A1Y1VXA4_9FUNG</name>
<dbReference type="OrthoDB" id="5586401at2759"/>
<dbReference type="EMBL" id="MCFD01000002">
    <property type="protein sequence ID" value="ORX73291.1"/>
    <property type="molecule type" value="Genomic_DNA"/>
</dbReference>
<dbReference type="InterPro" id="IPR039870">
    <property type="entry name" value="Coa4-like"/>
</dbReference>
<evidence type="ECO:0008006" key="5">
    <source>
        <dbReference type="Google" id="ProtNLM"/>
    </source>
</evidence>
<dbReference type="GO" id="GO:0005758">
    <property type="term" value="C:mitochondrial intermembrane space"/>
    <property type="evidence" value="ECO:0007669"/>
    <property type="project" value="InterPro"/>
</dbReference>
<dbReference type="PROSITE" id="PS51808">
    <property type="entry name" value="CHCH"/>
    <property type="match status" value="1"/>
</dbReference>
<dbReference type="EMBL" id="MCFD01000024">
    <property type="protein sequence ID" value="ORX65626.1"/>
    <property type="molecule type" value="Genomic_DNA"/>
</dbReference>
<dbReference type="PANTHER" id="PTHR13639:SF2">
    <property type="entry name" value="CYTOCHROME C OXIDASE ASSEMBLY FACTOR 4 HOMOLOG, MITOCHONDRIAL"/>
    <property type="match status" value="1"/>
</dbReference>
<dbReference type="RefSeq" id="XP_040746631.1">
    <property type="nucleotide sequence ID" value="XM_040884486.1"/>
</dbReference>
<organism evidence="2 4">
    <name type="scientific">Linderina pennispora</name>
    <dbReference type="NCBI Taxonomy" id="61395"/>
    <lineage>
        <taxon>Eukaryota</taxon>
        <taxon>Fungi</taxon>
        <taxon>Fungi incertae sedis</taxon>
        <taxon>Zoopagomycota</taxon>
        <taxon>Kickxellomycotina</taxon>
        <taxon>Kickxellomycetes</taxon>
        <taxon>Kickxellales</taxon>
        <taxon>Kickxellaceae</taxon>
        <taxon>Linderina</taxon>
    </lineage>
</organism>
<dbReference type="PANTHER" id="PTHR13639">
    <property type="entry name" value="CYTOCHROME C OXIDASE ASSEMBLY FACTOR 4 HOMOLOG, MITOCHONDRIAL"/>
    <property type="match status" value="1"/>
</dbReference>
<keyword evidence="4" id="KW-1185">Reference proteome</keyword>
<dbReference type="GeneID" id="63801134"/>
<gene>
    <name evidence="3" type="ORF">DL89DRAFT_220983</name>
    <name evidence="2" type="ORF">DL89DRAFT_227473</name>
</gene>
<comment type="caution">
    <text evidence="2">The sequence shown here is derived from an EMBL/GenBank/DDBJ whole genome shotgun (WGS) entry which is preliminary data.</text>
</comment>
<dbReference type="GO" id="GO:0033617">
    <property type="term" value="P:mitochondrial respiratory chain complex IV assembly"/>
    <property type="evidence" value="ECO:0007669"/>
    <property type="project" value="InterPro"/>
</dbReference>
<evidence type="ECO:0000313" key="4">
    <source>
        <dbReference type="Proteomes" id="UP000193922"/>
    </source>
</evidence>
<dbReference type="Proteomes" id="UP000193922">
    <property type="component" value="Unassembled WGS sequence"/>
</dbReference>
<dbReference type="STRING" id="61395.A0A1Y1VXA4"/>
<accession>A0A1Y1VXA4</accession>
<reference evidence="2 4" key="1">
    <citation type="submission" date="2016-07" db="EMBL/GenBank/DDBJ databases">
        <title>Pervasive Adenine N6-methylation of Active Genes in Fungi.</title>
        <authorList>
            <consortium name="DOE Joint Genome Institute"/>
            <person name="Mondo S.J."/>
            <person name="Dannebaum R.O."/>
            <person name="Kuo R.C."/>
            <person name="Labutti K."/>
            <person name="Haridas S."/>
            <person name="Kuo A."/>
            <person name="Salamov A."/>
            <person name="Ahrendt S.R."/>
            <person name="Lipzen A."/>
            <person name="Sullivan W."/>
            <person name="Andreopoulos W.B."/>
            <person name="Clum A."/>
            <person name="Lindquist E."/>
            <person name="Daum C."/>
            <person name="Ramamoorthy G.K."/>
            <person name="Gryganskyi A."/>
            <person name="Culley D."/>
            <person name="Magnuson J.K."/>
            <person name="James T.Y."/>
            <person name="O'Malley M.A."/>
            <person name="Stajich J.E."/>
            <person name="Spatafora J.W."/>
            <person name="Visel A."/>
            <person name="Grigoriev I.V."/>
        </authorList>
    </citation>
    <scope>NUCLEOTIDE SEQUENCE [LARGE SCALE GENOMIC DNA]</scope>
    <source>
        <strain evidence="2 4">ATCC 12442</strain>
    </source>
</reference>
<protein>
    <recommendedName>
        <fullName evidence="5">CHCH domain-containing protein</fullName>
    </recommendedName>
</protein>
<proteinExistence type="predicted"/>
<sequence length="68" mass="8024">MADPNKHATPTAQNDGDDDEWDKRIKRTGCFEQNERLLICHADTGDWRQCAKEMLAFKKCMQRFQHQN</sequence>
<evidence type="ECO:0000256" key="1">
    <source>
        <dbReference type="SAM" id="MobiDB-lite"/>
    </source>
</evidence>
<feature type="region of interest" description="Disordered" evidence="1">
    <location>
        <begin position="1"/>
        <end position="22"/>
    </location>
</feature>
<evidence type="ECO:0000313" key="3">
    <source>
        <dbReference type="EMBL" id="ORX73291.1"/>
    </source>
</evidence>
<evidence type="ECO:0000313" key="2">
    <source>
        <dbReference type="EMBL" id="ORX65626.1"/>
    </source>
</evidence>